<name>A0A8J0U6E6_XENLA</name>
<dbReference type="GO" id="GO:0005179">
    <property type="term" value="F:hormone activity"/>
    <property type="evidence" value="ECO:0007669"/>
    <property type="project" value="UniProtKB-KW"/>
</dbReference>
<evidence type="ECO:0000313" key="8">
    <source>
        <dbReference type="RefSeq" id="XP_018097982.2"/>
    </source>
</evidence>
<accession>A0A8J0U6E6</accession>
<dbReference type="GeneID" id="108705601"/>
<evidence type="ECO:0000256" key="4">
    <source>
        <dbReference type="ARBA" id="ARBA00022702"/>
    </source>
</evidence>
<protein>
    <submittedName>
        <fullName evidence="8">Hepcidin</fullName>
    </submittedName>
</protein>
<keyword evidence="7" id="KW-1185">Reference proteome</keyword>
<dbReference type="AlphaFoldDB" id="A0A8J0U6E6"/>
<evidence type="ECO:0000256" key="3">
    <source>
        <dbReference type="ARBA" id="ARBA00022525"/>
    </source>
</evidence>
<dbReference type="InterPro" id="IPR010500">
    <property type="entry name" value="Hepcidin"/>
</dbReference>
<organism evidence="7 8">
    <name type="scientific">Xenopus laevis</name>
    <name type="common">African clawed frog</name>
    <dbReference type="NCBI Taxonomy" id="8355"/>
    <lineage>
        <taxon>Eukaryota</taxon>
        <taxon>Metazoa</taxon>
        <taxon>Chordata</taxon>
        <taxon>Craniata</taxon>
        <taxon>Vertebrata</taxon>
        <taxon>Euteleostomi</taxon>
        <taxon>Amphibia</taxon>
        <taxon>Batrachia</taxon>
        <taxon>Anura</taxon>
        <taxon>Pipoidea</taxon>
        <taxon>Pipidae</taxon>
        <taxon>Xenopodinae</taxon>
        <taxon>Xenopus</taxon>
        <taxon>Xenopus</taxon>
    </lineage>
</organism>
<sequence length="82" mass="9081">MKCLPFCCLLLLLSMICHRGHSASLGGNEIKAPEHPISESQWGESDALGPLLRTKREPNLHICIYCCNCCKKQKGCGMCCRT</sequence>
<keyword evidence="6" id="KW-0732">Signal</keyword>
<dbReference type="OrthoDB" id="10396754at2759"/>
<dbReference type="Proteomes" id="UP000186698">
    <property type="component" value="Chromosome 7S"/>
</dbReference>
<dbReference type="GO" id="GO:0005576">
    <property type="term" value="C:extracellular region"/>
    <property type="evidence" value="ECO:0007669"/>
    <property type="project" value="UniProtKB-SubCell"/>
</dbReference>
<evidence type="ECO:0000256" key="1">
    <source>
        <dbReference type="ARBA" id="ARBA00004613"/>
    </source>
</evidence>
<reference evidence="8" key="1">
    <citation type="submission" date="2025-08" db="UniProtKB">
        <authorList>
            <consortium name="RefSeq"/>
        </authorList>
    </citation>
    <scope>IDENTIFICATION</scope>
    <source>
        <strain evidence="8">J_2021</strain>
        <tissue evidence="8">Erythrocytes</tissue>
    </source>
</reference>
<dbReference type="Pfam" id="PF06446">
    <property type="entry name" value="Hepcidin"/>
    <property type="match status" value="1"/>
</dbReference>
<comment type="subcellular location">
    <subcellularLocation>
        <location evidence="1">Secreted</location>
    </subcellularLocation>
</comment>
<comment type="similarity">
    <text evidence="2">Belongs to the hepcidin family.</text>
</comment>
<evidence type="ECO:0000256" key="5">
    <source>
        <dbReference type="ARBA" id="ARBA00023157"/>
    </source>
</evidence>
<feature type="signal peptide" evidence="6">
    <location>
        <begin position="1"/>
        <end position="22"/>
    </location>
</feature>
<evidence type="ECO:0000256" key="2">
    <source>
        <dbReference type="ARBA" id="ARBA00008022"/>
    </source>
</evidence>
<feature type="chain" id="PRO_5035185139" evidence="6">
    <location>
        <begin position="23"/>
        <end position="82"/>
    </location>
</feature>
<evidence type="ECO:0000256" key="6">
    <source>
        <dbReference type="SAM" id="SignalP"/>
    </source>
</evidence>
<dbReference type="GO" id="GO:0006879">
    <property type="term" value="P:intracellular iron ion homeostasis"/>
    <property type="evidence" value="ECO:0007669"/>
    <property type="project" value="InterPro"/>
</dbReference>
<dbReference type="KEGG" id="xla:108705601"/>
<proteinExistence type="inferred from homology"/>
<gene>
    <name evidence="8" type="primary">LOC108705601</name>
</gene>
<keyword evidence="5" id="KW-1015">Disulfide bond</keyword>
<evidence type="ECO:0000313" key="7">
    <source>
        <dbReference type="Proteomes" id="UP000186698"/>
    </source>
</evidence>
<keyword evidence="4" id="KW-0372">Hormone</keyword>
<keyword evidence="3" id="KW-0964">Secreted</keyword>
<dbReference type="CTD" id="108705601"/>
<dbReference type="RefSeq" id="XP_018097982.2">
    <property type="nucleotide sequence ID" value="XM_018242493.2"/>
</dbReference>